<dbReference type="InterPro" id="IPR052035">
    <property type="entry name" value="ZnF_BED_domain_contain"/>
</dbReference>
<gene>
    <name evidence="12" type="ORF">Cni_G14353</name>
</gene>
<evidence type="ECO:0000256" key="2">
    <source>
        <dbReference type="ARBA" id="ARBA00022723"/>
    </source>
</evidence>
<dbReference type="InterPro" id="IPR027417">
    <property type="entry name" value="P-loop_NTPase"/>
</dbReference>
<dbReference type="GO" id="GO:0008270">
    <property type="term" value="F:zinc ion binding"/>
    <property type="evidence" value="ECO:0007669"/>
    <property type="project" value="UniProtKB-KW"/>
</dbReference>
<reference evidence="12 13" key="1">
    <citation type="submission" date="2023-10" db="EMBL/GenBank/DDBJ databases">
        <title>Chromosome-scale genome assembly provides insights into flower coloration mechanisms of Canna indica.</title>
        <authorList>
            <person name="Li C."/>
        </authorList>
    </citation>
    <scope>NUCLEOTIDE SEQUENCE [LARGE SCALE GENOMIC DNA]</scope>
    <source>
        <tissue evidence="12">Flower</tissue>
    </source>
</reference>
<dbReference type="InterPro" id="IPR003656">
    <property type="entry name" value="Znf_BED"/>
</dbReference>
<evidence type="ECO:0000256" key="3">
    <source>
        <dbReference type="ARBA" id="ARBA00022771"/>
    </source>
</evidence>
<evidence type="ECO:0000256" key="9">
    <source>
        <dbReference type="SAM" id="MobiDB-lite"/>
    </source>
</evidence>
<keyword evidence="6" id="KW-0238">DNA-binding</keyword>
<evidence type="ECO:0000256" key="8">
    <source>
        <dbReference type="ARBA" id="ARBA00023242"/>
    </source>
</evidence>
<dbReference type="AlphaFoldDB" id="A0AAQ3QCA9"/>
<comment type="subcellular location">
    <subcellularLocation>
        <location evidence="1">Nucleus</location>
    </subcellularLocation>
</comment>
<dbReference type="PANTHER" id="PTHR46481:SF11">
    <property type="entry name" value="ZINC FINGER BED DOMAIN-CONTAINING PROTEIN RICESLEEPER 2-LIKE"/>
    <property type="match status" value="1"/>
</dbReference>
<dbReference type="Pfam" id="PF05699">
    <property type="entry name" value="Dimer_Tnp_hAT"/>
    <property type="match status" value="1"/>
</dbReference>
<dbReference type="GO" id="GO:0005634">
    <property type="term" value="C:nucleus"/>
    <property type="evidence" value="ECO:0007669"/>
    <property type="project" value="UniProtKB-SubCell"/>
</dbReference>
<dbReference type="SMART" id="SM00614">
    <property type="entry name" value="ZnF_BED"/>
    <property type="match status" value="1"/>
</dbReference>
<evidence type="ECO:0000256" key="7">
    <source>
        <dbReference type="ARBA" id="ARBA00023163"/>
    </source>
</evidence>
<evidence type="ECO:0000256" key="5">
    <source>
        <dbReference type="ARBA" id="ARBA00023015"/>
    </source>
</evidence>
<dbReference type="Proteomes" id="UP001327560">
    <property type="component" value="Chromosome 4"/>
</dbReference>
<dbReference type="SUPFAM" id="SSF53098">
    <property type="entry name" value="Ribonuclease H-like"/>
    <property type="match status" value="1"/>
</dbReference>
<dbReference type="GO" id="GO:0046983">
    <property type="term" value="F:protein dimerization activity"/>
    <property type="evidence" value="ECO:0007669"/>
    <property type="project" value="InterPro"/>
</dbReference>
<keyword evidence="2" id="KW-0479">Metal-binding</keyword>
<dbReference type="Pfam" id="PF02892">
    <property type="entry name" value="zf-BED"/>
    <property type="match status" value="1"/>
</dbReference>
<dbReference type="InterPro" id="IPR036236">
    <property type="entry name" value="Znf_C2H2_sf"/>
</dbReference>
<feature type="compositionally biased region" description="Polar residues" evidence="9">
    <location>
        <begin position="31"/>
        <end position="40"/>
    </location>
</feature>
<dbReference type="Gene3D" id="3.40.50.300">
    <property type="entry name" value="P-loop containing nucleotide triphosphate hydrolases"/>
    <property type="match status" value="1"/>
</dbReference>
<evidence type="ECO:0000256" key="4">
    <source>
        <dbReference type="ARBA" id="ARBA00022833"/>
    </source>
</evidence>
<evidence type="ECO:0000259" key="11">
    <source>
        <dbReference type="Pfam" id="PF05699"/>
    </source>
</evidence>
<name>A0AAQ3QCA9_9LILI</name>
<dbReference type="PANTHER" id="PTHR46481">
    <property type="entry name" value="ZINC FINGER BED DOMAIN-CONTAINING PROTEIN 4"/>
    <property type="match status" value="1"/>
</dbReference>
<dbReference type="InterPro" id="IPR008906">
    <property type="entry name" value="HATC_C_dom"/>
</dbReference>
<protein>
    <submittedName>
        <fullName evidence="12">Transposon protein</fullName>
    </submittedName>
</protein>
<feature type="domain" description="HAT C-terminal dimerisation" evidence="11">
    <location>
        <begin position="195"/>
        <end position="274"/>
    </location>
</feature>
<feature type="domain" description="BED-type" evidence="10">
    <location>
        <begin position="52"/>
        <end position="96"/>
    </location>
</feature>
<dbReference type="GO" id="GO:0003677">
    <property type="term" value="F:DNA binding"/>
    <property type="evidence" value="ECO:0007669"/>
    <property type="project" value="UniProtKB-KW"/>
</dbReference>
<keyword evidence="5" id="KW-0805">Transcription regulation</keyword>
<keyword evidence="4" id="KW-0862">Zinc</keyword>
<dbReference type="InterPro" id="IPR012337">
    <property type="entry name" value="RNaseH-like_sf"/>
</dbReference>
<keyword evidence="8" id="KW-0539">Nucleus</keyword>
<feature type="region of interest" description="Disordered" evidence="9">
    <location>
        <begin position="1"/>
        <end position="40"/>
    </location>
</feature>
<evidence type="ECO:0000256" key="1">
    <source>
        <dbReference type="ARBA" id="ARBA00004123"/>
    </source>
</evidence>
<sequence length="344" mass="38598">MADTSFDKSGKSITQPTPPTPQTDTIPDNSPRPQISLSSSIVEGNKKRKLTSKVWVHFIKQIIDGQTMGVCNYCTSTLKVSSKNGTSSMHNHVNSCVARKTGQSIVESLEKQKQIAVERITNGTIRFSAFKFDQETSRRELAYAIIVHEYPLAIVDHVSLTSQVSHAQHTDMVDDVDENLHDFHESPGDVVVKSEIDQYLDDGRLPLTRDFDILSWWKSNGLKYPTLQRIARDFPVIPISIVASEAAFSTSGRVVSTHRSRLHPDNLEALMCTKLVIHQHGSVLLVLMYYDGGHFMQPMILHGKLITRKYSIMVGEAEKLVRTLFDVAVARQPFVIFMDEAGIY</sequence>
<dbReference type="EMBL" id="CP136893">
    <property type="protein sequence ID" value="WOL05624.1"/>
    <property type="molecule type" value="Genomic_DNA"/>
</dbReference>
<evidence type="ECO:0000256" key="6">
    <source>
        <dbReference type="ARBA" id="ARBA00023125"/>
    </source>
</evidence>
<evidence type="ECO:0000259" key="10">
    <source>
        <dbReference type="Pfam" id="PF02892"/>
    </source>
</evidence>
<keyword evidence="13" id="KW-1185">Reference proteome</keyword>
<feature type="compositionally biased region" description="Basic and acidic residues" evidence="9">
    <location>
        <begin position="1"/>
        <end position="10"/>
    </location>
</feature>
<organism evidence="12 13">
    <name type="scientific">Canna indica</name>
    <name type="common">Indian-shot</name>
    <dbReference type="NCBI Taxonomy" id="4628"/>
    <lineage>
        <taxon>Eukaryota</taxon>
        <taxon>Viridiplantae</taxon>
        <taxon>Streptophyta</taxon>
        <taxon>Embryophyta</taxon>
        <taxon>Tracheophyta</taxon>
        <taxon>Spermatophyta</taxon>
        <taxon>Magnoliopsida</taxon>
        <taxon>Liliopsida</taxon>
        <taxon>Zingiberales</taxon>
        <taxon>Cannaceae</taxon>
        <taxon>Canna</taxon>
    </lineage>
</organism>
<keyword evidence="7" id="KW-0804">Transcription</keyword>
<evidence type="ECO:0000313" key="12">
    <source>
        <dbReference type="EMBL" id="WOL05624.1"/>
    </source>
</evidence>
<accession>A0AAQ3QCA9</accession>
<keyword evidence="3" id="KW-0863">Zinc-finger</keyword>
<proteinExistence type="predicted"/>
<evidence type="ECO:0000313" key="13">
    <source>
        <dbReference type="Proteomes" id="UP001327560"/>
    </source>
</evidence>
<dbReference type="SUPFAM" id="SSF57667">
    <property type="entry name" value="beta-beta-alpha zinc fingers"/>
    <property type="match status" value="1"/>
</dbReference>